<evidence type="ECO:0000256" key="1">
    <source>
        <dbReference type="ARBA" id="ARBA00001933"/>
    </source>
</evidence>
<dbReference type="Proteomes" id="UP000490939">
    <property type="component" value="Unassembled WGS sequence"/>
</dbReference>
<dbReference type="Gene3D" id="3.90.1150.10">
    <property type="entry name" value="Aspartate Aminotransferase, domain 1"/>
    <property type="match status" value="1"/>
</dbReference>
<dbReference type="GO" id="GO:0006535">
    <property type="term" value="P:cysteine biosynthetic process from serine"/>
    <property type="evidence" value="ECO:0007669"/>
    <property type="project" value="TreeGrafter"/>
</dbReference>
<name>A0A8H3UZJ2_VENIN</name>
<comment type="caution">
    <text evidence="6">The sequence shown here is derived from an EMBL/GenBank/DDBJ whole genome shotgun (WGS) entry which is preliminary data.</text>
</comment>
<evidence type="ECO:0008006" key="10">
    <source>
        <dbReference type="Google" id="ProtNLM"/>
    </source>
</evidence>
<dbReference type="GO" id="GO:0003961">
    <property type="term" value="F:O-acetylhomoserine aminocarboxypropyltransferase activity"/>
    <property type="evidence" value="ECO:0007669"/>
    <property type="project" value="TreeGrafter"/>
</dbReference>
<reference evidence="6 8" key="1">
    <citation type="submission" date="2018-12" db="EMBL/GenBank/DDBJ databases">
        <title>Venturia inaequalis Genome Resource.</title>
        <authorList>
            <person name="Lichtner F.J."/>
        </authorList>
    </citation>
    <scope>NUCLEOTIDE SEQUENCE [LARGE SCALE GENOMIC DNA]</scope>
    <source>
        <strain evidence="6 8">120213</strain>
        <strain evidence="7 9">DMI_063113</strain>
    </source>
</reference>
<dbReference type="InterPro" id="IPR015422">
    <property type="entry name" value="PyrdxlP-dep_Trfase_small"/>
</dbReference>
<dbReference type="InterPro" id="IPR054542">
    <property type="entry name" value="Cys_met_metab_PP"/>
</dbReference>
<evidence type="ECO:0000256" key="2">
    <source>
        <dbReference type="ARBA" id="ARBA00009077"/>
    </source>
</evidence>
<dbReference type="CDD" id="cd00614">
    <property type="entry name" value="CGS_like"/>
    <property type="match status" value="1"/>
</dbReference>
<keyword evidence="4 5" id="KW-0663">Pyridoxal phosphate</keyword>
<dbReference type="EMBL" id="WNWR01000158">
    <property type="protein sequence ID" value="KAE9990012.1"/>
    <property type="molecule type" value="Genomic_DNA"/>
</dbReference>
<dbReference type="EMBL" id="WNWS01000115">
    <property type="protein sequence ID" value="KAE9979619.1"/>
    <property type="molecule type" value="Genomic_DNA"/>
</dbReference>
<proteinExistence type="inferred from homology"/>
<evidence type="ECO:0000256" key="4">
    <source>
        <dbReference type="ARBA" id="ARBA00022898"/>
    </source>
</evidence>
<dbReference type="SUPFAM" id="SSF53383">
    <property type="entry name" value="PLP-dependent transferases"/>
    <property type="match status" value="1"/>
</dbReference>
<keyword evidence="3" id="KW-0808">Transferase</keyword>
<protein>
    <recommendedName>
        <fullName evidence="10">O-acetylhomoserine ami</fullName>
    </recommendedName>
</protein>
<dbReference type="InterPro" id="IPR015421">
    <property type="entry name" value="PyrdxlP-dep_Trfase_major"/>
</dbReference>
<dbReference type="GO" id="GO:0004124">
    <property type="term" value="F:cysteine synthase activity"/>
    <property type="evidence" value="ECO:0007669"/>
    <property type="project" value="TreeGrafter"/>
</dbReference>
<dbReference type="GO" id="GO:0030170">
    <property type="term" value="F:pyridoxal phosphate binding"/>
    <property type="evidence" value="ECO:0007669"/>
    <property type="project" value="InterPro"/>
</dbReference>
<evidence type="ECO:0000313" key="7">
    <source>
        <dbReference type="EMBL" id="KAE9990012.1"/>
    </source>
</evidence>
<dbReference type="InterPro" id="IPR006235">
    <property type="entry name" value="OAc-hSer/O-AcSer_sulfhydrylase"/>
</dbReference>
<dbReference type="GO" id="GO:0071269">
    <property type="term" value="P:L-homocysteine biosynthetic process"/>
    <property type="evidence" value="ECO:0007669"/>
    <property type="project" value="TreeGrafter"/>
</dbReference>
<accession>A0A8H3UZJ2</accession>
<evidence type="ECO:0000313" key="6">
    <source>
        <dbReference type="EMBL" id="KAE9979619.1"/>
    </source>
</evidence>
<dbReference type="GO" id="GO:0019346">
    <property type="term" value="P:transsulfuration"/>
    <property type="evidence" value="ECO:0007669"/>
    <property type="project" value="InterPro"/>
</dbReference>
<dbReference type="PANTHER" id="PTHR43797">
    <property type="entry name" value="HOMOCYSTEINE/CYSTEINE SYNTHASE"/>
    <property type="match status" value="1"/>
</dbReference>
<dbReference type="InterPro" id="IPR000277">
    <property type="entry name" value="Cys/Met-Metab_PyrdxlP-dep_enz"/>
</dbReference>
<dbReference type="PANTHER" id="PTHR43797:SF2">
    <property type="entry name" value="HOMOCYSTEINE_CYSTEINE SYNTHASE"/>
    <property type="match status" value="1"/>
</dbReference>
<dbReference type="NCBIfam" id="TIGR01326">
    <property type="entry name" value="OAH_OAS_sulfhy"/>
    <property type="match status" value="1"/>
</dbReference>
<evidence type="ECO:0000313" key="9">
    <source>
        <dbReference type="Proteomes" id="UP000490939"/>
    </source>
</evidence>
<dbReference type="InterPro" id="IPR015424">
    <property type="entry name" value="PyrdxlP-dep_Trfase"/>
</dbReference>
<dbReference type="FunFam" id="3.40.640.10:FF:000035">
    <property type="entry name" value="O-succinylhomoserine sulfhydrylase"/>
    <property type="match status" value="1"/>
</dbReference>
<dbReference type="AlphaFoldDB" id="A0A8H3UZJ2"/>
<dbReference type="Pfam" id="PF01053">
    <property type="entry name" value="Cys_Met_Meta_PP"/>
    <property type="match status" value="1"/>
</dbReference>
<dbReference type="GO" id="GO:0005737">
    <property type="term" value="C:cytoplasm"/>
    <property type="evidence" value="ECO:0007669"/>
    <property type="project" value="TreeGrafter"/>
</dbReference>
<dbReference type="Proteomes" id="UP000447873">
    <property type="component" value="Unassembled WGS sequence"/>
</dbReference>
<keyword evidence="9" id="KW-1185">Reference proteome</keyword>
<dbReference type="PROSITE" id="PS00868">
    <property type="entry name" value="CYS_MET_METAB_PP"/>
    <property type="match status" value="1"/>
</dbReference>
<evidence type="ECO:0000256" key="3">
    <source>
        <dbReference type="ARBA" id="ARBA00022679"/>
    </source>
</evidence>
<comment type="cofactor">
    <cofactor evidence="1 5">
        <name>pyridoxal 5'-phosphate</name>
        <dbReference type="ChEBI" id="CHEBI:597326"/>
    </cofactor>
</comment>
<sequence length="522" mass="57032">MRQCGIVDSLKRRSTEGDADTGSHVDITSHVNSLHLLLIAIPFQRLPGQSAQSNTPWFLDLSQMVPEFETLALHGAQEPDPINGSRALPLYQTAAYNFTDAADGASKFAWSKDGYVYTRMGNPTNSVFENRMAMLEGGVGAVATASGHAAQFMAITTCCEPGQNFVSTMNLYGGTFNQFRVYMKKFNIICKFVEGSDPEDIKKAIDENTRAVYCETIGNPQFNVPDLKSISSVAHEAGIPLIVDNTFGMGGFLCKPIALGADIVTESCTKWVGGHGTSMGGIVIDGGHFDWGASGKFPAFTEPADGYHGMRFWETYGLEALSARLRMDAMRDLGPCMSPFNAWMFLQGLETLPLRGERHVQNTLALAKWLQVSPYVAWVNYPGLESHPDYTLAQKVLPRGQGGVLTFGVAGNIEQVEAVVDNLKLCSHLANVGDAKTLIIHPWRTTHQQIPDDEKIKGGVTPDLIRVSVGLEHIKDIIHDFEQAFQGAGLKEAKDWVPTWKKDMKGEAWNKGTLYAPTPNGA</sequence>
<evidence type="ECO:0000313" key="8">
    <source>
        <dbReference type="Proteomes" id="UP000447873"/>
    </source>
</evidence>
<organism evidence="6 8">
    <name type="scientific">Venturia inaequalis</name>
    <name type="common">Apple scab fungus</name>
    <dbReference type="NCBI Taxonomy" id="5025"/>
    <lineage>
        <taxon>Eukaryota</taxon>
        <taxon>Fungi</taxon>
        <taxon>Dikarya</taxon>
        <taxon>Ascomycota</taxon>
        <taxon>Pezizomycotina</taxon>
        <taxon>Dothideomycetes</taxon>
        <taxon>Pleosporomycetidae</taxon>
        <taxon>Venturiales</taxon>
        <taxon>Venturiaceae</taxon>
        <taxon>Venturia</taxon>
    </lineage>
</organism>
<dbReference type="Gene3D" id="3.40.640.10">
    <property type="entry name" value="Type I PLP-dependent aspartate aminotransferase-like (Major domain)"/>
    <property type="match status" value="1"/>
</dbReference>
<gene>
    <name evidence="7" type="ORF">EG327_001980</name>
    <name evidence="6" type="ORF">EG328_000786</name>
</gene>
<comment type="similarity">
    <text evidence="2 5">Belongs to the trans-sulfuration enzymes family.</text>
</comment>
<evidence type="ECO:0000256" key="5">
    <source>
        <dbReference type="RuleBase" id="RU362118"/>
    </source>
</evidence>